<dbReference type="NCBIfam" id="NF005098">
    <property type="entry name" value="PRK06526.1"/>
    <property type="match status" value="1"/>
</dbReference>
<evidence type="ECO:0000259" key="4">
    <source>
        <dbReference type="SMART" id="SM00382"/>
    </source>
</evidence>
<protein>
    <submittedName>
        <fullName evidence="5">AAA family ATPase</fullName>
    </submittedName>
</protein>
<keyword evidence="3" id="KW-0067">ATP-binding</keyword>
<evidence type="ECO:0000313" key="6">
    <source>
        <dbReference type="Proteomes" id="UP000297853"/>
    </source>
</evidence>
<dbReference type="EMBL" id="SOGQ01000018">
    <property type="protein sequence ID" value="TFD03213.1"/>
    <property type="molecule type" value="Genomic_DNA"/>
</dbReference>
<dbReference type="SUPFAM" id="SSF52540">
    <property type="entry name" value="P-loop containing nucleoside triphosphate hydrolases"/>
    <property type="match status" value="1"/>
</dbReference>
<organism evidence="5 6">
    <name type="scientific">Cryobacterium sinapicolor</name>
    <dbReference type="NCBI Taxonomy" id="1259236"/>
    <lineage>
        <taxon>Bacteria</taxon>
        <taxon>Bacillati</taxon>
        <taxon>Actinomycetota</taxon>
        <taxon>Actinomycetes</taxon>
        <taxon>Micrococcales</taxon>
        <taxon>Microbacteriaceae</taxon>
        <taxon>Cryobacterium</taxon>
    </lineage>
</organism>
<dbReference type="Proteomes" id="UP000297853">
    <property type="component" value="Unassembled WGS sequence"/>
</dbReference>
<dbReference type="RefSeq" id="WP_134428152.1">
    <property type="nucleotide sequence ID" value="NZ_SOGQ01000018.1"/>
</dbReference>
<evidence type="ECO:0000256" key="2">
    <source>
        <dbReference type="ARBA" id="ARBA00022741"/>
    </source>
</evidence>
<comment type="caution">
    <text evidence="5">The sequence shown here is derived from an EMBL/GenBank/DDBJ whole genome shotgun (WGS) entry which is preliminary data.</text>
</comment>
<accession>A0ABY2JDK0</accession>
<sequence>MSALDRVTPSSTPPAGPQIASTIAYLARVLKTPTIARTWEELADTARQSGWSHEEYLATVLQRQVADREAHGTALRIAGAHFPQVKTLEEFNLDHQPSLRRDILAHLATTTWIAKADNVVLLGPPGVGKTHLAIGLGVKAIQAGYSVLFDTATGWVARLAAAHTAGRLDLELKRLRKYKLLIIDEIGYLAFDHDAANLFFQLVAARYEQGAILATSNMPFGRWGEIFSNEIVAAAMIDRLVHHAEVVTLAGDSHRTRSRRELLEQQPQPGAN</sequence>
<feature type="domain" description="AAA+ ATPase" evidence="4">
    <location>
        <begin position="115"/>
        <end position="248"/>
    </location>
</feature>
<evidence type="ECO:0000313" key="5">
    <source>
        <dbReference type="EMBL" id="TFD03213.1"/>
    </source>
</evidence>
<dbReference type="PANTHER" id="PTHR30050:SF4">
    <property type="entry name" value="ATP-BINDING PROTEIN RV3427C IN INSERTION SEQUENCE-RELATED"/>
    <property type="match status" value="1"/>
</dbReference>
<reference evidence="5 6" key="1">
    <citation type="submission" date="2019-03" db="EMBL/GenBank/DDBJ databases">
        <title>Genomics of glacier-inhabiting Cryobacterium strains.</title>
        <authorList>
            <person name="Liu Q."/>
            <person name="Xin Y.-H."/>
        </authorList>
    </citation>
    <scope>NUCLEOTIDE SEQUENCE [LARGE SCALE GENOMIC DNA]</scope>
    <source>
        <strain evidence="5 6">TMT1-23-1</strain>
    </source>
</reference>
<dbReference type="CDD" id="cd00009">
    <property type="entry name" value="AAA"/>
    <property type="match status" value="1"/>
</dbReference>
<proteinExistence type="inferred from homology"/>
<dbReference type="InterPro" id="IPR027417">
    <property type="entry name" value="P-loop_NTPase"/>
</dbReference>
<comment type="similarity">
    <text evidence="1">Belongs to the IS21/IS1162 putative ATP-binding protein family.</text>
</comment>
<dbReference type="InterPro" id="IPR047661">
    <property type="entry name" value="IstB"/>
</dbReference>
<keyword evidence="2" id="KW-0547">Nucleotide-binding</keyword>
<dbReference type="InterPro" id="IPR028350">
    <property type="entry name" value="DNAC/IstB-like"/>
</dbReference>
<dbReference type="InterPro" id="IPR002611">
    <property type="entry name" value="IstB_ATP-bd"/>
</dbReference>
<dbReference type="Pfam" id="PF01695">
    <property type="entry name" value="IstB_IS21"/>
    <property type="match status" value="1"/>
</dbReference>
<dbReference type="PIRSF" id="PIRSF003073">
    <property type="entry name" value="DNAC_TnpB_IstB"/>
    <property type="match status" value="1"/>
</dbReference>
<dbReference type="SMART" id="SM00382">
    <property type="entry name" value="AAA"/>
    <property type="match status" value="1"/>
</dbReference>
<dbReference type="Gene3D" id="3.40.50.300">
    <property type="entry name" value="P-loop containing nucleotide triphosphate hydrolases"/>
    <property type="match status" value="1"/>
</dbReference>
<name>A0ABY2JDK0_9MICO</name>
<dbReference type="InterPro" id="IPR003593">
    <property type="entry name" value="AAA+_ATPase"/>
</dbReference>
<gene>
    <name evidence="5" type="ORF">E3T28_03905</name>
</gene>
<dbReference type="PANTHER" id="PTHR30050">
    <property type="entry name" value="CHROMOSOMAL REPLICATION INITIATOR PROTEIN DNAA"/>
    <property type="match status" value="1"/>
</dbReference>
<dbReference type="NCBIfam" id="NF038214">
    <property type="entry name" value="IS21_help_AAA"/>
    <property type="match status" value="1"/>
</dbReference>
<evidence type="ECO:0000256" key="3">
    <source>
        <dbReference type="ARBA" id="ARBA00022840"/>
    </source>
</evidence>
<keyword evidence="6" id="KW-1185">Reference proteome</keyword>
<evidence type="ECO:0000256" key="1">
    <source>
        <dbReference type="ARBA" id="ARBA00008059"/>
    </source>
</evidence>